<dbReference type="InterPro" id="IPR036728">
    <property type="entry name" value="PBP_GOBP_sf"/>
</dbReference>
<dbReference type="AlphaFoldDB" id="A0ABD2MZX5"/>
<dbReference type="SMART" id="SM00708">
    <property type="entry name" value="PhBP"/>
    <property type="match status" value="1"/>
</dbReference>
<dbReference type="EMBL" id="JABFTP020000042">
    <property type="protein sequence ID" value="KAL3271736.1"/>
    <property type="molecule type" value="Genomic_DNA"/>
</dbReference>
<sequence>MHINIGFIHFALHYVQAGQSSEEAEKISEGCMEEAKVSKEELRSFKTDDVSERMMCFMKCTYEKTGWFNENGVLIKEVVQDSYDDLDLKEEDRKKVDGCIDSMNPVKECKDLGDFFKCIPVIDFSGQ</sequence>
<dbReference type="CDD" id="cd23992">
    <property type="entry name" value="PBP_GOBP"/>
    <property type="match status" value="1"/>
</dbReference>
<gene>
    <name evidence="3" type="ORF">HHI36_022206</name>
</gene>
<organism evidence="3 4">
    <name type="scientific">Cryptolaemus montrouzieri</name>
    <dbReference type="NCBI Taxonomy" id="559131"/>
    <lineage>
        <taxon>Eukaryota</taxon>
        <taxon>Metazoa</taxon>
        <taxon>Ecdysozoa</taxon>
        <taxon>Arthropoda</taxon>
        <taxon>Hexapoda</taxon>
        <taxon>Insecta</taxon>
        <taxon>Pterygota</taxon>
        <taxon>Neoptera</taxon>
        <taxon>Endopterygota</taxon>
        <taxon>Coleoptera</taxon>
        <taxon>Polyphaga</taxon>
        <taxon>Cucujiformia</taxon>
        <taxon>Coccinelloidea</taxon>
        <taxon>Coccinellidae</taxon>
        <taxon>Scymninae</taxon>
        <taxon>Scymnini</taxon>
        <taxon>Cryptolaemus</taxon>
    </lineage>
</organism>
<keyword evidence="1 2" id="KW-0732">Signal</keyword>
<accession>A0ABD2MZX5</accession>
<protein>
    <submittedName>
        <fullName evidence="3">Uncharacterized protein</fullName>
    </submittedName>
</protein>
<evidence type="ECO:0000313" key="4">
    <source>
        <dbReference type="Proteomes" id="UP001516400"/>
    </source>
</evidence>
<dbReference type="Proteomes" id="UP001516400">
    <property type="component" value="Unassembled WGS sequence"/>
</dbReference>
<feature type="chain" id="PRO_5044806283" evidence="2">
    <location>
        <begin position="18"/>
        <end position="127"/>
    </location>
</feature>
<dbReference type="PANTHER" id="PTHR11857">
    <property type="entry name" value="ODORANT BINDING PROTEIN-RELATED"/>
    <property type="match status" value="1"/>
</dbReference>
<reference evidence="3 4" key="1">
    <citation type="journal article" date="2021" name="BMC Biol.">
        <title>Horizontally acquired antibacterial genes associated with adaptive radiation of ladybird beetles.</title>
        <authorList>
            <person name="Li H.S."/>
            <person name="Tang X.F."/>
            <person name="Huang Y.H."/>
            <person name="Xu Z.Y."/>
            <person name="Chen M.L."/>
            <person name="Du X.Y."/>
            <person name="Qiu B.Y."/>
            <person name="Chen P.T."/>
            <person name="Zhang W."/>
            <person name="Slipinski A."/>
            <person name="Escalona H.E."/>
            <person name="Waterhouse R.M."/>
            <person name="Zwick A."/>
            <person name="Pang H."/>
        </authorList>
    </citation>
    <scope>NUCLEOTIDE SEQUENCE [LARGE SCALE GENOMIC DNA]</scope>
    <source>
        <strain evidence="3">SYSU2018</strain>
    </source>
</reference>
<evidence type="ECO:0000313" key="3">
    <source>
        <dbReference type="EMBL" id="KAL3271736.1"/>
    </source>
</evidence>
<comment type="caution">
    <text evidence="3">The sequence shown here is derived from an EMBL/GenBank/DDBJ whole genome shotgun (WGS) entry which is preliminary data.</text>
</comment>
<dbReference type="SUPFAM" id="SSF47565">
    <property type="entry name" value="Insect pheromone/odorant-binding proteins"/>
    <property type="match status" value="1"/>
</dbReference>
<keyword evidence="4" id="KW-1185">Reference proteome</keyword>
<dbReference type="Gene3D" id="1.10.238.20">
    <property type="entry name" value="Pheromone/general odorant binding protein domain"/>
    <property type="match status" value="1"/>
</dbReference>
<dbReference type="PANTHER" id="PTHR11857:SF48">
    <property type="entry name" value="GENERAL ODORANT-BINDING PROTEIN 57C-RELATED"/>
    <property type="match status" value="1"/>
</dbReference>
<name>A0ABD2MZX5_9CUCU</name>
<feature type="signal peptide" evidence="2">
    <location>
        <begin position="1"/>
        <end position="17"/>
    </location>
</feature>
<dbReference type="InterPro" id="IPR006170">
    <property type="entry name" value="PBP/GOBP"/>
</dbReference>
<dbReference type="Pfam" id="PF01395">
    <property type="entry name" value="PBP_GOBP"/>
    <property type="match status" value="1"/>
</dbReference>
<proteinExistence type="predicted"/>
<evidence type="ECO:0000256" key="2">
    <source>
        <dbReference type="SAM" id="SignalP"/>
    </source>
</evidence>
<evidence type="ECO:0000256" key="1">
    <source>
        <dbReference type="ARBA" id="ARBA00022729"/>
    </source>
</evidence>